<comment type="similarity">
    <text evidence="1 6">Belongs to the glycosyl hydrolase 43 family.</text>
</comment>
<protein>
    <recommendedName>
        <fullName evidence="7">Beta-xylosidase C-terminal Concanavalin A-like domain-containing protein</fullName>
    </recommendedName>
</protein>
<feature type="active site" description="Proton acceptor" evidence="4">
    <location>
        <position position="15"/>
    </location>
</feature>
<evidence type="ECO:0000259" key="7">
    <source>
        <dbReference type="Pfam" id="PF17851"/>
    </source>
</evidence>
<dbReference type="Gene3D" id="2.115.10.20">
    <property type="entry name" value="Glycosyl hydrolase domain, family 43"/>
    <property type="match status" value="1"/>
</dbReference>
<dbReference type="PANTHER" id="PTHR42812">
    <property type="entry name" value="BETA-XYLOSIDASE"/>
    <property type="match status" value="1"/>
</dbReference>
<feature type="domain" description="Beta-xylosidase C-terminal Concanavalin A-like" evidence="7">
    <location>
        <begin position="329"/>
        <end position="535"/>
    </location>
</feature>
<dbReference type="AlphaFoldDB" id="A0AAD0EW13"/>
<evidence type="ECO:0000256" key="4">
    <source>
        <dbReference type="PIRSR" id="PIRSR606710-1"/>
    </source>
</evidence>
<dbReference type="InterPro" id="IPR041542">
    <property type="entry name" value="GH43_C2"/>
</dbReference>
<keyword evidence="3 6" id="KW-0326">Glycosidase</keyword>
<dbReference type="InterPro" id="IPR006710">
    <property type="entry name" value="Glyco_hydro_43"/>
</dbReference>
<evidence type="ECO:0000313" key="9">
    <source>
        <dbReference type="Proteomes" id="UP000224056"/>
    </source>
</evidence>
<dbReference type="Pfam" id="PF17851">
    <property type="entry name" value="GH43_C2"/>
    <property type="match status" value="1"/>
</dbReference>
<evidence type="ECO:0000256" key="3">
    <source>
        <dbReference type="ARBA" id="ARBA00023295"/>
    </source>
</evidence>
<sequence>MSSLTNPIIPGFHPDPSALQVGKDYYIANSTFEWWPGVDIYHSTDLVNWQWVCSPLTRTSQVDLMGDPNAGAIWAPHLSYAKGLYWLVFTDVKTGTIYKDTLNYIVTAPSITGPWSDPVFVTASGFDPSLFHDEDGRSWFVNMLYDWRMDHERFAGVVIQEFDTDAKRLVGPRRHIFRGTSLGVCEGPQIYRRHGYYYLVCAAGGTEWNHAATVVRSRKLTGPWEESPHTPLITSRDDPDGPIQKAGHCSLLEYKGQWYIAYLCSRPLGRRGDCVLGRETSLDPIIWDEDDWPLLANGGHNPSLHVEVKGSTAKQVVDYSESVRFTPTSGLPASFKTLRGPLRPELDYSLKERPGWLRLNGGQSLSSLHRQTLLARRWQTFDFDAFTWMEFEPANFQQTAGLVLFYDTANWMYAYATAQEEERDCPVVRVLINEGNHFGFGSDLLPLQPGVGVGLAVKVRGSRARFYFGQDPDDFQGERKKLQPLGDTLPANHLSDDHVGALRGKTVFSGAMVGICAQDMDAHCSYADFKGFGYKEVSGDR</sequence>
<reference evidence="8 9" key="1">
    <citation type="submission" date="2016-10" db="EMBL/GenBank/DDBJ databases">
        <title>The whole genome sequencing and assembly of B. asteroides DSM 20089 strain.</title>
        <authorList>
            <person name="Lee Y.-J."/>
            <person name="Park M.-K."/>
            <person name="Yi H."/>
            <person name="Bahn Y.-S."/>
            <person name="Kim J.F."/>
            <person name="Lee D.-W."/>
        </authorList>
    </citation>
    <scope>NUCLEOTIDE SEQUENCE [LARGE SCALE GENOMIC DNA]</scope>
    <source>
        <strain evidence="8 9">DSM 20089</strain>
    </source>
</reference>
<organism evidence="8 9">
    <name type="scientific">Bifidobacterium asteroides DSM 20089</name>
    <dbReference type="NCBI Taxonomy" id="1437594"/>
    <lineage>
        <taxon>Bacteria</taxon>
        <taxon>Bacillati</taxon>
        <taxon>Actinomycetota</taxon>
        <taxon>Actinomycetes</taxon>
        <taxon>Bifidobacteriales</taxon>
        <taxon>Bifidobacteriaceae</taxon>
        <taxon>Bifidobacterium</taxon>
    </lineage>
</organism>
<dbReference type="Pfam" id="PF04616">
    <property type="entry name" value="Glyco_hydro_43"/>
    <property type="match status" value="1"/>
</dbReference>
<dbReference type="SUPFAM" id="SSF49899">
    <property type="entry name" value="Concanavalin A-like lectins/glucanases"/>
    <property type="match status" value="1"/>
</dbReference>
<dbReference type="InterPro" id="IPR013320">
    <property type="entry name" value="ConA-like_dom_sf"/>
</dbReference>
<feature type="site" description="Important for catalytic activity, responsible for pKa modulation of the active site Glu and correct orientation of both the proton donor and substrate" evidence="5">
    <location>
        <position position="127"/>
    </location>
</feature>
<dbReference type="Proteomes" id="UP000224056">
    <property type="component" value="Chromosome"/>
</dbReference>
<evidence type="ECO:0000256" key="1">
    <source>
        <dbReference type="ARBA" id="ARBA00009865"/>
    </source>
</evidence>
<keyword evidence="2 6" id="KW-0378">Hydrolase</keyword>
<dbReference type="InterPro" id="IPR023296">
    <property type="entry name" value="Glyco_hydro_beta-prop_sf"/>
</dbReference>
<accession>A0AAD0EW13</accession>
<dbReference type="SUPFAM" id="SSF75005">
    <property type="entry name" value="Arabinanase/levansucrase/invertase"/>
    <property type="match status" value="1"/>
</dbReference>
<dbReference type="GO" id="GO:0005975">
    <property type="term" value="P:carbohydrate metabolic process"/>
    <property type="evidence" value="ECO:0007669"/>
    <property type="project" value="InterPro"/>
</dbReference>
<dbReference type="GeneID" id="93050954"/>
<evidence type="ECO:0000313" key="8">
    <source>
        <dbReference type="EMBL" id="ATO41750.1"/>
    </source>
</evidence>
<dbReference type="PANTHER" id="PTHR42812:SF12">
    <property type="entry name" value="BETA-XYLOSIDASE-RELATED"/>
    <property type="match status" value="1"/>
</dbReference>
<proteinExistence type="inferred from homology"/>
<evidence type="ECO:0000256" key="6">
    <source>
        <dbReference type="RuleBase" id="RU361187"/>
    </source>
</evidence>
<dbReference type="InterPro" id="IPR051795">
    <property type="entry name" value="Glycosyl_Hydrlase_43"/>
</dbReference>
<dbReference type="GO" id="GO:0004553">
    <property type="term" value="F:hydrolase activity, hydrolyzing O-glycosyl compounds"/>
    <property type="evidence" value="ECO:0007669"/>
    <property type="project" value="InterPro"/>
</dbReference>
<feature type="active site" description="Proton donor" evidence="4">
    <location>
        <position position="186"/>
    </location>
</feature>
<dbReference type="Gene3D" id="2.60.120.200">
    <property type="match status" value="1"/>
</dbReference>
<gene>
    <name evidence="8" type="ORF">BA20089_06130</name>
</gene>
<dbReference type="EMBL" id="CP017696">
    <property type="protein sequence ID" value="ATO41750.1"/>
    <property type="molecule type" value="Genomic_DNA"/>
</dbReference>
<dbReference type="RefSeq" id="WP_015022371.1">
    <property type="nucleotide sequence ID" value="NZ_CP017696.1"/>
</dbReference>
<evidence type="ECO:0000256" key="2">
    <source>
        <dbReference type="ARBA" id="ARBA00022801"/>
    </source>
</evidence>
<dbReference type="CDD" id="cd09000">
    <property type="entry name" value="GH43_SXA-like"/>
    <property type="match status" value="1"/>
</dbReference>
<name>A0AAD0EW13_9BIFI</name>
<evidence type="ECO:0000256" key="5">
    <source>
        <dbReference type="PIRSR" id="PIRSR606710-2"/>
    </source>
</evidence>